<dbReference type="InterPro" id="IPR002716">
    <property type="entry name" value="PIN_dom"/>
</dbReference>
<dbReference type="EMBL" id="KV454209">
    <property type="protein sequence ID" value="ODQ61201.1"/>
    <property type="molecule type" value="Genomic_DNA"/>
</dbReference>
<dbReference type="InterPro" id="IPR029060">
    <property type="entry name" value="PIN-like_dom_sf"/>
</dbReference>
<dbReference type="GO" id="GO:0071032">
    <property type="term" value="P:nuclear mRNA surveillance of mRNP export"/>
    <property type="evidence" value="ECO:0007669"/>
    <property type="project" value="EnsemblFungi"/>
</dbReference>
<dbReference type="Gene3D" id="3.40.50.1010">
    <property type="entry name" value="5'-nuclease"/>
    <property type="match status" value="1"/>
</dbReference>
<evidence type="ECO:0000313" key="9">
    <source>
        <dbReference type="Proteomes" id="UP000094112"/>
    </source>
</evidence>
<dbReference type="InterPro" id="IPR052626">
    <property type="entry name" value="SWT1_Regulator"/>
</dbReference>
<keyword evidence="3" id="KW-0539">Nucleus</keyword>
<sequence>MSALPSIYSSEGLSSSDRKKVITTGKPRSQRPIGAIKLESRVNNAIDHNENFDHDGDIPMLGMDDENEVQLVTDYVLDKRNASESWGPSPTLPTDLLAQSERDLTPEEKPNKDTIMVIDTNFIISHLDILDELTMLHKKYHHQIIIPTTVIRELDGLKLSKKKPDDSVDGTTIGHLARWANDWIYKRFAESDSSVRGQKLKEVLDYDARKDDAILDCCLYFHQKQKALVILLSNDKNLCTKALTNDILTVSYRKGMSAELIAKISFVENKTNGSTESVAEKPTEDHVKNSHIDNYPDAEMMDDDHYSDYEIEIEQHDQYGTPKI</sequence>
<protein>
    <recommendedName>
        <fullName evidence="5">Transcriptional protein SWT1</fullName>
    </recommendedName>
</protein>
<feature type="non-terminal residue" evidence="8">
    <location>
        <position position="324"/>
    </location>
</feature>
<keyword evidence="9" id="KW-1185">Reference proteome</keyword>
<feature type="domain" description="PIN" evidence="7">
    <location>
        <begin position="114"/>
        <end position="240"/>
    </location>
</feature>
<evidence type="ECO:0000256" key="6">
    <source>
        <dbReference type="SAM" id="MobiDB-lite"/>
    </source>
</evidence>
<gene>
    <name evidence="8" type="ORF">WICANDRAFT_90532</name>
</gene>
<dbReference type="GO" id="GO:0004521">
    <property type="term" value="F:RNA endonuclease activity"/>
    <property type="evidence" value="ECO:0007669"/>
    <property type="project" value="EnsemblFungi"/>
</dbReference>
<dbReference type="GO" id="GO:0005634">
    <property type="term" value="C:nucleus"/>
    <property type="evidence" value="ECO:0007669"/>
    <property type="project" value="UniProtKB-SubCell"/>
</dbReference>
<dbReference type="AlphaFoldDB" id="A0A1E3P6Z1"/>
<evidence type="ECO:0000256" key="2">
    <source>
        <dbReference type="ARBA" id="ARBA00023163"/>
    </source>
</evidence>
<dbReference type="GO" id="GO:0005737">
    <property type="term" value="C:cytoplasm"/>
    <property type="evidence" value="ECO:0007669"/>
    <property type="project" value="EnsemblFungi"/>
</dbReference>
<dbReference type="GeneID" id="30203486"/>
<reference evidence="8 9" key="1">
    <citation type="journal article" date="2016" name="Proc. Natl. Acad. Sci. U.S.A.">
        <title>Comparative genomics of biotechnologically important yeasts.</title>
        <authorList>
            <person name="Riley R."/>
            <person name="Haridas S."/>
            <person name="Wolfe K.H."/>
            <person name="Lopes M.R."/>
            <person name="Hittinger C.T."/>
            <person name="Goeker M."/>
            <person name="Salamov A.A."/>
            <person name="Wisecaver J.H."/>
            <person name="Long T.M."/>
            <person name="Calvey C.H."/>
            <person name="Aerts A.L."/>
            <person name="Barry K.W."/>
            <person name="Choi C."/>
            <person name="Clum A."/>
            <person name="Coughlan A.Y."/>
            <person name="Deshpande S."/>
            <person name="Douglass A.P."/>
            <person name="Hanson S.J."/>
            <person name="Klenk H.-P."/>
            <person name="LaButti K.M."/>
            <person name="Lapidus A."/>
            <person name="Lindquist E.A."/>
            <person name="Lipzen A.M."/>
            <person name="Meier-Kolthoff J.P."/>
            <person name="Ohm R.A."/>
            <person name="Otillar R.P."/>
            <person name="Pangilinan J.L."/>
            <person name="Peng Y."/>
            <person name="Rokas A."/>
            <person name="Rosa C.A."/>
            <person name="Scheuner C."/>
            <person name="Sibirny A.A."/>
            <person name="Slot J.C."/>
            <person name="Stielow J.B."/>
            <person name="Sun H."/>
            <person name="Kurtzman C.P."/>
            <person name="Blackwell M."/>
            <person name="Grigoriev I.V."/>
            <person name="Jeffries T.W."/>
        </authorList>
    </citation>
    <scope>NUCLEOTIDE SEQUENCE [LARGE SCALE GENOMIC DNA]</scope>
    <source>
        <strain evidence="9">ATCC 58044 / CBS 1984 / NCYC 433 / NRRL Y-366-8</strain>
    </source>
</reference>
<dbReference type="Proteomes" id="UP000094112">
    <property type="component" value="Unassembled WGS sequence"/>
</dbReference>
<evidence type="ECO:0000256" key="3">
    <source>
        <dbReference type="ARBA" id="ARBA00023242"/>
    </source>
</evidence>
<dbReference type="SUPFAM" id="SSF88723">
    <property type="entry name" value="PIN domain-like"/>
    <property type="match status" value="1"/>
</dbReference>
<dbReference type="STRING" id="683960.A0A1E3P6Z1"/>
<evidence type="ECO:0000313" key="8">
    <source>
        <dbReference type="EMBL" id="ODQ61201.1"/>
    </source>
</evidence>
<organism evidence="8 9">
    <name type="scientific">Wickerhamomyces anomalus (strain ATCC 58044 / CBS 1984 / NCYC 433 / NRRL Y-366-8)</name>
    <name type="common">Yeast</name>
    <name type="synonym">Hansenula anomala</name>
    <dbReference type="NCBI Taxonomy" id="683960"/>
    <lineage>
        <taxon>Eukaryota</taxon>
        <taxon>Fungi</taxon>
        <taxon>Dikarya</taxon>
        <taxon>Ascomycota</taxon>
        <taxon>Saccharomycotina</taxon>
        <taxon>Saccharomycetes</taxon>
        <taxon>Phaffomycetales</taxon>
        <taxon>Wickerhamomycetaceae</taxon>
        <taxon>Wickerhamomyces</taxon>
    </lineage>
</organism>
<dbReference type="Pfam" id="PF13638">
    <property type="entry name" value="PIN_4"/>
    <property type="match status" value="1"/>
</dbReference>
<proteinExistence type="inferred from homology"/>
<keyword evidence="2" id="KW-0804">Transcription</keyword>
<dbReference type="PANTHER" id="PTHR16161:SF0">
    <property type="entry name" value="TRANSCRIPTIONAL PROTEIN SWT1"/>
    <property type="match status" value="1"/>
</dbReference>
<dbReference type="FunFam" id="3.40.50.1010:FF:000045">
    <property type="entry name" value="Transcriptional protein swt1"/>
    <property type="match status" value="1"/>
</dbReference>
<comment type="similarity">
    <text evidence="4">Belongs to the SWT1 family.</text>
</comment>
<comment type="subcellular location">
    <subcellularLocation>
        <location evidence="1">Nucleus</location>
    </subcellularLocation>
</comment>
<dbReference type="SMART" id="SM00670">
    <property type="entry name" value="PINc"/>
    <property type="match status" value="1"/>
</dbReference>
<dbReference type="RefSeq" id="XP_019040408.1">
    <property type="nucleotide sequence ID" value="XM_019186240.1"/>
</dbReference>
<dbReference type="CDD" id="cd18727">
    <property type="entry name" value="PIN_Swt1-like"/>
    <property type="match status" value="1"/>
</dbReference>
<dbReference type="OrthoDB" id="2017974at2759"/>
<feature type="region of interest" description="Disordered" evidence="6">
    <location>
        <begin position="1"/>
        <end position="32"/>
    </location>
</feature>
<evidence type="ECO:0000256" key="4">
    <source>
        <dbReference type="ARBA" id="ARBA00060839"/>
    </source>
</evidence>
<name>A0A1E3P6Z1_WICAA</name>
<accession>A0A1E3P6Z1</accession>
<evidence type="ECO:0000259" key="7">
    <source>
        <dbReference type="SMART" id="SM00670"/>
    </source>
</evidence>
<evidence type="ECO:0000256" key="5">
    <source>
        <dbReference type="ARBA" id="ARBA00074620"/>
    </source>
</evidence>
<dbReference type="PANTHER" id="PTHR16161">
    <property type="entry name" value="TRANSCRIPTIONAL PROTEIN SWT1"/>
    <property type="match status" value="1"/>
</dbReference>
<evidence type="ECO:0000256" key="1">
    <source>
        <dbReference type="ARBA" id="ARBA00004123"/>
    </source>
</evidence>